<dbReference type="KEGG" id="hde:HDEF_2160"/>
<name>C4K863_HAMD5</name>
<reference evidence="1 2" key="1">
    <citation type="journal article" date="2009" name="Proc. Natl. Acad. Sci. U.S.A.">
        <title>Hamiltonella defensa, genome evolution of protective bacterial endosymbiont from pathogenic ancestors.</title>
        <authorList>
            <person name="Degnan P.H."/>
            <person name="Yu Y."/>
            <person name="Sisneros N."/>
            <person name="Wing R.A."/>
            <person name="Moran N.A."/>
        </authorList>
    </citation>
    <scope>NUCLEOTIDE SEQUENCE [LARGE SCALE GENOMIC DNA]</scope>
    <source>
        <strain evidence="2">5AT</strain>
    </source>
</reference>
<dbReference type="EMBL" id="CP001277">
    <property type="protein sequence ID" value="ACQ68719.1"/>
    <property type="molecule type" value="Genomic_DNA"/>
</dbReference>
<evidence type="ECO:0000313" key="2">
    <source>
        <dbReference type="Proteomes" id="UP000002334"/>
    </source>
</evidence>
<proteinExistence type="predicted"/>
<accession>C4K863</accession>
<evidence type="ECO:0000313" key="1">
    <source>
        <dbReference type="EMBL" id="ACQ68719.1"/>
    </source>
</evidence>
<gene>
    <name evidence="1" type="ordered locus">HDEF_2160</name>
</gene>
<protein>
    <submittedName>
        <fullName evidence="1">Uncharacterized protein</fullName>
    </submittedName>
</protein>
<organism evidence="1 2">
    <name type="scientific">Hamiltonella defensa subsp. Acyrthosiphon pisum (strain 5AT)</name>
    <dbReference type="NCBI Taxonomy" id="572265"/>
    <lineage>
        <taxon>Bacteria</taxon>
        <taxon>Pseudomonadati</taxon>
        <taxon>Pseudomonadota</taxon>
        <taxon>Gammaproteobacteria</taxon>
        <taxon>Enterobacterales</taxon>
        <taxon>Enterobacteriaceae</taxon>
        <taxon>aphid secondary symbionts</taxon>
        <taxon>Candidatus Williamhamiltonella</taxon>
    </lineage>
</organism>
<keyword evidence="2" id="KW-1185">Reference proteome</keyword>
<dbReference type="HOGENOM" id="CLU_3310705_0_0_6"/>
<dbReference type="STRING" id="572265.HDEF_2160"/>
<sequence length="39" mass="4676">MKLLPIYQGLKNYQLEKIPVRETEFFVCQEHFLTYDGPS</sequence>
<dbReference type="AlphaFoldDB" id="C4K863"/>
<dbReference type="Proteomes" id="UP000002334">
    <property type="component" value="Chromosome"/>
</dbReference>